<dbReference type="Proteomes" id="UP000307440">
    <property type="component" value="Unassembled WGS sequence"/>
</dbReference>
<protein>
    <submittedName>
        <fullName evidence="1">Uncharacterized protein</fullName>
    </submittedName>
</protein>
<dbReference type="EMBL" id="ML210552">
    <property type="protein sequence ID" value="TFK17195.1"/>
    <property type="molecule type" value="Genomic_DNA"/>
</dbReference>
<keyword evidence="2" id="KW-1185">Reference proteome</keyword>
<evidence type="ECO:0000313" key="2">
    <source>
        <dbReference type="Proteomes" id="UP000307440"/>
    </source>
</evidence>
<accession>A0A5C3KAS0</accession>
<reference evidence="1 2" key="1">
    <citation type="journal article" date="2019" name="Nat. Ecol. Evol.">
        <title>Megaphylogeny resolves global patterns of mushroom evolution.</title>
        <authorList>
            <person name="Varga T."/>
            <person name="Krizsan K."/>
            <person name="Foldi C."/>
            <person name="Dima B."/>
            <person name="Sanchez-Garcia M."/>
            <person name="Sanchez-Ramirez S."/>
            <person name="Szollosi G.J."/>
            <person name="Szarkandi J.G."/>
            <person name="Papp V."/>
            <person name="Albert L."/>
            <person name="Andreopoulos W."/>
            <person name="Angelini C."/>
            <person name="Antonin V."/>
            <person name="Barry K.W."/>
            <person name="Bougher N.L."/>
            <person name="Buchanan P."/>
            <person name="Buyck B."/>
            <person name="Bense V."/>
            <person name="Catcheside P."/>
            <person name="Chovatia M."/>
            <person name="Cooper J."/>
            <person name="Damon W."/>
            <person name="Desjardin D."/>
            <person name="Finy P."/>
            <person name="Geml J."/>
            <person name="Haridas S."/>
            <person name="Hughes K."/>
            <person name="Justo A."/>
            <person name="Karasinski D."/>
            <person name="Kautmanova I."/>
            <person name="Kiss B."/>
            <person name="Kocsube S."/>
            <person name="Kotiranta H."/>
            <person name="LaButti K.M."/>
            <person name="Lechner B.E."/>
            <person name="Liimatainen K."/>
            <person name="Lipzen A."/>
            <person name="Lukacs Z."/>
            <person name="Mihaltcheva S."/>
            <person name="Morgado L.N."/>
            <person name="Niskanen T."/>
            <person name="Noordeloos M.E."/>
            <person name="Ohm R.A."/>
            <person name="Ortiz-Santana B."/>
            <person name="Ovrebo C."/>
            <person name="Racz N."/>
            <person name="Riley R."/>
            <person name="Savchenko A."/>
            <person name="Shiryaev A."/>
            <person name="Soop K."/>
            <person name="Spirin V."/>
            <person name="Szebenyi C."/>
            <person name="Tomsovsky M."/>
            <person name="Tulloss R.E."/>
            <person name="Uehling J."/>
            <person name="Grigoriev I.V."/>
            <person name="Vagvolgyi C."/>
            <person name="Papp T."/>
            <person name="Martin F.M."/>
            <person name="Miettinen O."/>
            <person name="Hibbett D.S."/>
            <person name="Nagy L.G."/>
        </authorList>
    </citation>
    <scope>NUCLEOTIDE SEQUENCE [LARGE SCALE GENOMIC DNA]</scope>
    <source>
        <strain evidence="1 2">CBS 121175</strain>
    </source>
</reference>
<organism evidence="1 2">
    <name type="scientific">Coprinopsis marcescibilis</name>
    <name type="common">Agaric fungus</name>
    <name type="synonym">Psathyrella marcescibilis</name>
    <dbReference type="NCBI Taxonomy" id="230819"/>
    <lineage>
        <taxon>Eukaryota</taxon>
        <taxon>Fungi</taxon>
        <taxon>Dikarya</taxon>
        <taxon>Basidiomycota</taxon>
        <taxon>Agaricomycotina</taxon>
        <taxon>Agaricomycetes</taxon>
        <taxon>Agaricomycetidae</taxon>
        <taxon>Agaricales</taxon>
        <taxon>Agaricineae</taxon>
        <taxon>Psathyrellaceae</taxon>
        <taxon>Coprinopsis</taxon>
    </lineage>
</organism>
<name>A0A5C3KAS0_COPMA</name>
<evidence type="ECO:0000313" key="1">
    <source>
        <dbReference type="EMBL" id="TFK17195.1"/>
    </source>
</evidence>
<sequence>MRMKWHSSLRSRYRDIDKHLWFGFPYQRANFSRPCQVFLLSNRSPTSWHWTAGHIDTVSEAWTNIRQTYSSVGNPRISTDSSGKHPNPALSKVKFRLTSSQNDRRAWSEPWSCTPYSRDHPRFSMLLNDQDVSSPRNTTSNLVCHTVTDRND</sequence>
<gene>
    <name evidence="1" type="ORF">FA15DRAFT_356170</name>
</gene>
<proteinExistence type="predicted"/>
<dbReference type="AlphaFoldDB" id="A0A5C3KAS0"/>